<reference evidence="2" key="1">
    <citation type="journal article" date="2019" name="Int. J. Syst. Evol. Microbiol.">
        <title>The Global Catalogue of Microorganisms (GCM) 10K type strain sequencing project: providing services to taxonomists for standard genome sequencing and annotation.</title>
        <authorList>
            <consortium name="The Broad Institute Genomics Platform"/>
            <consortium name="The Broad Institute Genome Sequencing Center for Infectious Disease"/>
            <person name="Wu L."/>
            <person name="Ma J."/>
        </authorList>
    </citation>
    <scope>NUCLEOTIDE SEQUENCE [LARGE SCALE GENOMIC DNA]</scope>
    <source>
        <strain evidence="2">CGMCC 4.1622</strain>
    </source>
</reference>
<dbReference type="CDD" id="cd02042">
    <property type="entry name" value="ParAB_family"/>
    <property type="match status" value="1"/>
</dbReference>
<evidence type="ECO:0000313" key="2">
    <source>
        <dbReference type="Proteomes" id="UP001596066"/>
    </source>
</evidence>
<evidence type="ECO:0000313" key="1">
    <source>
        <dbReference type="EMBL" id="MFC5643125.1"/>
    </source>
</evidence>
<dbReference type="Gene3D" id="3.40.50.300">
    <property type="entry name" value="P-loop containing nucleotide triphosphate hydrolases"/>
    <property type="match status" value="1"/>
</dbReference>
<dbReference type="RefSeq" id="WP_380231400.1">
    <property type="nucleotide sequence ID" value="NZ_JBHSOC010000027.1"/>
</dbReference>
<gene>
    <name evidence="1" type="ORF">ACFPZF_17385</name>
</gene>
<dbReference type="PANTHER" id="PTHR13696:SF96">
    <property type="entry name" value="COBQ_COBB_MIND_PARA NUCLEOTIDE BINDING DOMAIN-CONTAINING PROTEIN"/>
    <property type="match status" value="1"/>
</dbReference>
<dbReference type="SUPFAM" id="SSF52540">
    <property type="entry name" value="P-loop containing nucleoside triphosphate hydrolases"/>
    <property type="match status" value="1"/>
</dbReference>
<dbReference type="PANTHER" id="PTHR13696">
    <property type="entry name" value="P-LOOP CONTAINING NUCLEOSIDE TRIPHOSPHATE HYDROLASE"/>
    <property type="match status" value="1"/>
</dbReference>
<dbReference type="EMBL" id="JBHSOC010000027">
    <property type="protein sequence ID" value="MFC5643125.1"/>
    <property type="molecule type" value="Genomic_DNA"/>
</dbReference>
<accession>A0ABW0VB69</accession>
<dbReference type="InterPro" id="IPR027417">
    <property type="entry name" value="P-loop_NTPase"/>
</dbReference>
<comment type="caution">
    <text evidence="1">The sequence shown here is derived from an EMBL/GenBank/DDBJ whole genome shotgun (WGS) entry which is preliminary data.</text>
</comment>
<proteinExistence type="predicted"/>
<name>A0ABW0VB69_9ACTN</name>
<dbReference type="Proteomes" id="UP001596066">
    <property type="component" value="Unassembled WGS sequence"/>
</dbReference>
<sequence>MKSTEGLGMSTPTALSTAIDTAADAVARTAKVIVVIQQKGGAGKSTIAVNTAACAGRSAVMSNADESAGAPVVAAGIDVQGTLEKWCAGVREEALPFDFVVTKSKLHILPDIINDPDRRRIIVDTPGFLDVDPDAEWGADPLGESRTADALREVLEVADLAIVPITPSKITWDECEYTIERVLKPRGIPFLVVINMHDPGKDKFETQLNKVKAWIDERNYPRVADPIRRYTIHEHAYENGTLVTEYKMSGTALKAREDFMRVALTMEQML</sequence>
<dbReference type="InterPro" id="IPR050678">
    <property type="entry name" value="DNA_Partitioning_ATPase"/>
</dbReference>
<protein>
    <submittedName>
        <fullName evidence="1">ParA family protein</fullName>
    </submittedName>
</protein>
<keyword evidence="2" id="KW-1185">Reference proteome</keyword>
<organism evidence="1 2">
    <name type="scientific">Kitasatospora cinereorecta</name>
    <dbReference type="NCBI Taxonomy" id="285560"/>
    <lineage>
        <taxon>Bacteria</taxon>
        <taxon>Bacillati</taxon>
        <taxon>Actinomycetota</taxon>
        <taxon>Actinomycetes</taxon>
        <taxon>Kitasatosporales</taxon>
        <taxon>Streptomycetaceae</taxon>
        <taxon>Kitasatospora</taxon>
    </lineage>
</organism>